<dbReference type="PANTHER" id="PTHR38332">
    <property type="entry name" value="PROTEIN CBG11604"/>
    <property type="match status" value="1"/>
</dbReference>
<dbReference type="AlphaFoldDB" id="A0A818R466"/>
<feature type="compositionally biased region" description="Polar residues" evidence="1">
    <location>
        <begin position="316"/>
        <end position="332"/>
    </location>
</feature>
<proteinExistence type="predicted"/>
<dbReference type="EMBL" id="CAJOAZ010000448">
    <property type="protein sequence ID" value="CAF3651109.1"/>
    <property type="molecule type" value="Genomic_DNA"/>
</dbReference>
<gene>
    <name evidence="3" type="ORF">OXD698_LOCUS9028</name>
</gene>
<feature type="compositionally biased region" description="Polar residues" evidence="1">
    <location>
        <begin position="197"/>
        <end position="207"/>
    </location>
</feature>
<feature type="compositionally biased region" description="Basic and acidic residues" evidence="1">
    <location>
        <begin position="277"/>
        <end position="286"/>
    </location>
</feature>
<feature type="signal peptide" evidence="2">
    <location>
        <begin position="1"/>
        <end position="24"/>
    </location>
</feature>
<accession>A0A818R466</accession>
<feature type="region of interest" description="Disordered" evidence="1">
    <location>
        <begin position="272"/>
        <end position="354"/>
    </location>
</feature>
<feature type="chain" id="PRO_5032810455" evidence="2">
    <location>
        <begin position="25"/>
        <end position="369"/>
    </location>
</feature>
<feature type="compositionally biased region" description="Basic and acidic residues" evidence="1">
    <location>
        <begin position="337"/>
        <end position="351"/>
    </location>
</feature>
<dbReference type="PANTHER" id="PTHR38332:SF2">
    <property type="entry name" value="PROTEIN QUIVER"/>
    <property type="match status" value="1"/>
</dbReference>
<evidence type="ECO:0000256" key="1">
    <source>
        <dbReference type="SAM" id="MobiDB-lite"/>
    </source>
</evidence>
<evidence type="ECO:0000313" key="3">
    <source>
        <dbReference type="EMBL" id="CAF3651109.1"/>
    </source>
</evidence>
<organism evidence="3 4">
    <name type="scientific">Adineta steineri</name>
    <dbReference type="NCBI Taxonomy" id="433720"/>
    <lineage>
        <taxon>Eukaryota</taxon>
        <taxon>Metazoa</taxon>
        <taxon>Spiralia</taxon>
        <taxon>Gnathifera</taxon>
        <taxon>Rotifera</taxon>
        <taxon>Eurotatoria</taxon>
        <taxon>Bdelloidea</taxon>
        <taxon>Adinetida</taxon>
        <taxon>Adinetidae</taxon>
        <taxon>Adineta</taxon>
    </lineage>
</organism>
<protein>
    <submittedName>
        <fullName evidence="3">Uncharacterized protein</fullName>
    </submittedName>
</protein>
<keyword evidence="2" id="KW-0732">Signal</keyword>
<sequence>MLSNIQYWEQFILYFFIFLKPVSNQGLACYKCMTTNAEDDGCRDPFSSLINPVQVNCQATSVGKNGTFPARFCVKISGRILGIDDGGNNSFLNTIIYYRTCVVDNIMESTKSLESSGNFRLKNFPDMSGSIRLQGVMSLCAFDGCNSAQTHISSLSIILTDDPRRSHTSIKKLVKLGFSEYEDNNRSNKIMTEMNNTINRTTQSSPNIHRKSDSSENDNQLSHRKNNNYDHSEDECDYYIPKTSADRKNIIENQQSPLSDISRKFNENSNRFLSTKTTDHETEDQRPFSSYINRNHKESSVRRTSASSSEDFSGDKYSSSKARNQNIHTSSEVPYDTTRKIDSNDTHKNDFDSTFDTKSWFIDENSDQK</sequence>
<evidence type="ECO:0000313" key="4">
    <source>
        <dbReference type="Proteomes" id="UP000663844"/>
    </source>
</evidence>
<evidence type="ECO:0000256" key="2">
    <source>
        <dbReference type="SAM" id="SignalP"/>
    </source>
</evidence>
<name>A0A818R466_9BILA</name>
<comment type="caution">
    <text evidence="3">The sequence shown here is derived from an EMBL/GenBank/DDBJ whole genome shotgun (WGS) entry which is preliminary data.</text>
</comment>
<dbReference type="Proteomes" id="UP000663844">
    <property type="component" value="Unassembled WGS sequence"/>
</dbReference>
<reference evidence="3" key="1">
    <citation type="submission" date="2021-02" db="EMBL/GenBank/DDBJ databases">
        <authorList>
            <person name="Nowell W R."/>
        </authorList>
    </citation>
    <scope>NUCLEOTIDE SEQUENCE</scope>
</reference>
<feature type="region of interest" description="Disordered" evidence="1">
    <location>
        <begin position="197"/>
        <end position="235"/>
    </location>
</feature>